<comment type="caution">
    <text evidence="2">The sequence shown here is derived from an EMBL/GenBank/DDBJ whole genome shotgun (WGS) entry which is preliminary data.</text>
</comment>
<name>A0A9P1H0U0_9PEZI</name>
<dbReference type="Proteomes" id="UP000838763">
    <property type="component" value="Unassembled WGS sequence"/>
</dbReference>
<evidence type="ECO:0000313" key="2">
    <source>
        <dbReference type="EMBL" id="CAI4214513.1"/>
    </source>
</evidence>
<proteinExistence type="predicted"/>
<evidence type="ECO:0000256" key="1">
    <source>
        <dbReference type="SAM" id="MobiDB-lite"/>
    </source>
</evidence>
<accession>A0A9P1H0U0</accession>
<organism evidence="2 3">
    <name type="scientific">Parascedosporium putredinis</name>
    <dbReference type="NCBI Taxonomy" id="1442378"/>
    <lineage>
        <taxon>Eukaryota</taxon>
        <taxon>Fungi</taxon>
        <taxon>Dikarya</taxon>
        <taxon>Ascomycota</taxon>
        <taxon>Pezizomycotina</taxon>
        <taxon>Sordariomycetes</taxon>
        <taxon>Hypocreomycetidae</taxon>
        <taxon>Microascales</taxon>
        <taxon>Microascaceae</taxon>
        <taxon>Parascedosporium</taxon>
    </lineage>
</organism>
<protein>
    <submittedName>
        <fullName evidence="2">Uncharacterized protein</fullName>
    </submittedName>
</protein>
<evidence type="ECO:0000313" key="3">
    <source>
        <dbReference type="Proteomes" id="UP000838763"/>
    </source>
</evidence>
<dbReference type="EMBL" id="CALLCH030000011">
    <property type="protein sequence ID" value="CAI4214513.1"/>
    <property type="molecule type" value="Genomic_DNA"/>
</dbReference>
<sequence>MIIRILTNLRANTQSTPSHPKGSNRCPIRPSRLISLPRRTLPDPPLRHSRIRNMPMCSPRRYADVRAEPV</sequence>
<feature type="region of interest" description="Disordered" evidence="1">
    <location>
        <begin position="35"/>
        <end position="55"/>
    </location>
</feature>
<keyword evidence="3" id="KW-1185">Reference proteome</keyword>
<dbReference type="AlphaFoldDB" id="A0A9P1H0U0"/>
<gene>
    <name evidence="2" type="ORF">PPNO1_LOCUS4247</name>
</gene>
<reference evidence="2" key="1">
    <citation type="submission" date="2022-11" db="EMBL/GenBank/DDBJ databases">
        <authorList>
            <person name="Scott C."/>
            <person name="Bruce N."/>
        </authorList>
    </citation>
    <scope>NUCLEOTIDE SEQUENCE</scope>
</reference>